<dbReference type="InterPro" id="IPR036259">
    <property type="entry name" value="MFS_trans_sf"/>
</dbReference>
<proteinExistence type="predicted"/>
<evidence type="ECO:0000256" key="5">
    <source>
        <dbReference type="ARBA" id="ARBA00022989"/>
    </source>
</evidence>
<evidence type="ECO:0000256" key="1">
    <source>
        <dbReference type="ARBA" id="ARBA00004651"/>
    </source>
</evidence>
<evidence type="ECO:0000256" key="3">
    <source>
        <dbReference type="ARBA" id="ARBA00022475"/>
    </source>
</evidence>
<keyword evidence="2" id="KW-0813">Transport</keyword>
<evidence type="ECO:0000256" key="6">
    <source>
        <dbReference type="ARBA" id="ARBA00023136"/>
    </source>
</evidence>
<feature type="transmembrane region" description="Helical" evidence="7">
    <location>
        <begin position="47"/>
        <end position="70"/>
    </location>
</feature>
<comment type="subcellular location">
    <subcellularLocation>
        <location evidence="1">Cell membrane</location>
        <topology evidence="1">Multi-pass membrane protein</topology>
    </subcellularLocation>
</comment>
<comment type="caution">
    <text evidence="8">The sequence shown here is derived from an EMBL/GenBank/DDBJ whole genome shotgun (WGS) entry which is preliminary data.</text>
</comment>
<keyword evidence="3" id="KW-1003">Cell membrane</keyword>
<feature type="transmembrane region" description="Helical" evidence="7">
    <location>
        <begin position="284"/>
        <end position="307"/>
    </location>
</feature>
<gene>
    <name evidence="8" type="ORF">KSZ_64670</name>
</gene>
<dbReference type="InterPro" id="IPR011701">
    <property type="entry name" value="MFS"/>
</dbReference>
<protein>
    <submittedName>
        <fullName evidence="8">MFS transporter</fullName>
    </submittedName>
</protein>
<feature type="transmembrane region" description="Helical" evidence="7">
    <location>
        <begin position="254"/>
        <end position="272"/>
    </location>
</feature>
<evidence type="ECO:0000313" key="9">
    <source>
        <dbReference type="Proteomes" id="UP000635565"/>
    </source>
</evidence>
<dbReference type="EMBL" id="BNJJ01000024">
    <property type="protein sequence ID" value="GHO88461.1"/>
    <property type="molecule type" value="Genomic_DNA"/>
</dbReference>
<sequence>MNKWKDHFGFPETQGRYGFLLVLIIDAFGAGLFLPLSILYFQVTANFPLPVIGLALTIATVCALPVSLITGSLVDRFGARRITAISQLIQAIGFLGYLFVHTVPVLFGMAFLVTAGGRIFFAASASLIVDMASPHELDRWFGLVGVIRNVGLGIGGLLAGLVLATNNPDIYRMLIGSSALCYLVAGCLLLRLSEPGQRHHEQVAMVPYTTILQNRLFIIFLISNISFPLCSMMLGTAFPVYVTEAVHAPGWVPGPALMLNSLLIIGCQTLVVRLMEPFRRTRALGAAALAWCISCGCFALALIIPVFLVIPYLFLVVSIHTLASILYGPTASSLVADLGPVALRGRYLAMYEFSWGVASALTPALFSNLYVVTPALPWFFLAGLVSASGMSLLWLERRLPAQVVRAKKQDII</sequence>
<name>A0ABQ3VRW7_9CHLR</name>
<evidence type="ECO:0000256" key="7">
    <source>
        <dbReference type="SAM" id="Phobius"/>
    </source>
</evidence>
<feature type="transmembrane region" description="Helical" evidence="7">
    <location>
        <begin position="106"/>
        <end position="128"/>
    </location>
</feature>
<dbReference type="RefSeq" id="WP_201366046.1">
    <property type="nucleotide sequence ID" value="NZ_BNJJ01000024.1"/>
</dbReference>
<feature type="transmembrane region" description="Helical" evidence="7">
    <location>
        <begin position="376"/>
        <end position="395"/>
    </location>
</feature>
<dbReference type="InterPro" id="IPR050171">
    <property type="entry name" value="MFS_Transporters"/>
</dbReference>
<keyword evidence="6 7" id="KW-0472">Membrane</keyword>
<dbReference type="SUPFAM" id="SSF103473">
    <property type="entry name" value="MFS general substrate transporter"/>
    <property type="match status" value="1"/>
</dbReference>
<evidence type="ECO:0000256" key="4">
    <source>
        <dbReference type="ARBA" id="ARBA00022692"/>
    </source>
</evidence>
<accession>A0ABQ3VRW7</accession>
<feature type="transmembrane region" description="Helical" evidence="7">
    <location>
        <begin position="140"/>
        <end position="164"/>
    </location>
</feature>
<keyword evidence="4 7" id="KW-0812">Transmembrane</keyword>
<feature type="transmembrane region" description="Helical" evidence="7">
    <location>
        <begin position="216"/>
        <end position="242"/>
    </location>
</feature>
<dbReference type="Gene3D" id="1.20.1250.20">
    <property type="entry name" value="MFS general substrate transporter like domains"/>
    <property type="match status" value="1"/>
</dbReference>
<feature type="transmembrane region" description="Helical" evidence="7">
    <location>
        <begin position="313"/>
        <end position="336"/>
    </location>
</feature>
<evidence type="ECO:0000313" key="8">
    <source>
        <dbReference type="EMBL" id="GHO88461.1"/>
    </source>
</evidence>
<keyword evidence="5 7" id="KW-1133">Transmembrane helix</keyword>
<dbReference type="PANTHER" id="PTHR23517">
    <property type="entry name" value="RESISTANCE PROTEIN MDTM, PUTATIVE-RELATED-RELATED"/>
    <property type="match status" value="1"/>
</dbReference>
<keyword evidence="9" id="KW-1185">Reference proteome</keyword>
<evidence type="ECO:0000256" key="2">
    <source>
        <dbReference type="ARBA" id="ARBA00022448"/>
    </source>
</evidence>
<dbReference type="Pfam" id="PF07690">
    <property type="entry name" value="MFS_1"/>
    <property type="match status" value="1"/>
</dbReference>
<feature type="transmembrane region" description="Helical" evidence="7">
    <location>
        <begin position="82"/>
        <end position="100"/>
    </location>
</feature>
<reference evidence="8 9" key="1">
    <citation type="journal article" date="2021" name="Int. J. Syst. Evol. Microbiol.">
        <title>Reticulibacter mediterranei gen. nov., sp. nov., within the new family Reticulibacteraceae fam. nov., and Ktedonospora formicarum gen. nov., sp. nov., Ktedonobacter robiniae sp. nov., Dictyobacter formicarum sp. nov. and Dictyobacter arantiisoli sp. nov., belonging to the class Ktedonobacteria.</title>
        <authorList>
            <person name="Yabe S."/>
            <person name="Zheng Y."/>
            <person name="Wang C.M."/>
            <person name="Sakai Y."/>
            <person name="Abe K."/>
            <person name="Yokota A."/>
            <person name="Donadio S."/>
            <person name="Cavaletti L."/>
            <person name="Monciardini P."/>
        </authorList>
    </citation>
    <scope>NUCLEOTIDE SEQUENCE [LARGE SCALE GENOMIC DNA]</scope>
    <source>
        <strain evidence="8 9">SOSP1-9</strain>
    </source>
</reference>
<feature type="transmembrane region" description="Helical" evidence="7">
    <location>
        <begin position="170"/>
        <end position="190"/>
    </location>
</feature>
<feature type="transmembrane region" description="Helical" evidence="7">
    <location>
        <begin position="20"/>
        <end position="41"/>
    </location>
</feature>
<dbReference type="PANTHER" id="PTHR23517:SF2">
    <property type="entry name" value="MULTIDRUG RESISTANCE PROTEIN MDTH"/>
    <property type="match status" value="1"/>
</dbReference>
<organism evidence="8 9">
    <name type="scientific">Dictyobacter formicarum</name>
    <dbReference type="NCBI Taxonomy" id="2778368"/>
    <lineage>
        <taxon>Bacteria</taxon>
        <taxon>Bacillati</taxon>
        <taxon>Chloroflexota</taxon>
        <taxon>Ktedonobacteria</taxon>
        <taxon>Ktedonobacterales</taxon>
        <taxon>Dictyobacteraceae</taxon>
        <taxon>Dictyobacter</taxon>
    </lineage>
</organism>
<dbReference type="Proteomes" id="UP000635565">
    <property type="component" value="Unassembled WGS sequence"/>
</dbReference>
<feature type="transmembrane region" description="Helical" evidence="7">
    <location>
        <begin position="348"/>
        <end position="370"/>
    </location>
</feature>